<reference evidence="1" key="1">
    <citation type="submission" date="2020-05" db="EMBL/GenBank/DDBJ databases">
        <authorList>
            <person name="Chiriac C."/>
            <person name="Salcher M."/>
            <person name="Ghai R."/>
            <person name="Kavagutti S V."/>
        </authorList>
    </citation>
    <scope>NUCLEOTIDE SEQUENCE</scope>
</reference>
<accession>A0A6J6KWQ9</accession>
<name>A0A6J6KWQ9_9ZZZZ</name>
<sequence>MIQTKCSLDSNNANSIGKRMQRDVNAIDERRAKLITDHGVDRVKDGDNQQLLPPQRAVVAGNGNYARGLCAVGHKLNRRRFMWLHRPHKLRVR</sequence>
<protein>
    <submittedName>
        <fullName evidence="1">Unannotated protein</fullName>
    </submittedName>
</protein>
<dbReference type="AlphaFoldDB" id="A0A6J6KWQ9"/>
<evidence type="ECO:0000313" key="1">
    <source>
        <dbReference type="EMBL" id="CAB4652654.1"/>
    </source>
</evidence>
<organism evidence="1">
    <name type="scientific">freshwater metagenome</name>
    <dbReference type="NCBI Taxonomy" id="449393"/>
    <lineage>
        <taxon>unclassified sequences</taxon>
        <taxon>metagenomes</taxon>
        <taxon>ecological metagenomes</taxon>
    </lineage>
</organism>
<gene>
    <name evidence="1" type="ORF">UFOPK2195_00563</name>
</gene>
<dbReference type="EMBL" id="CAEZWH010000087">
    <property type="protein sequence ID" value="CAB4652654.1"/>
    <property type="molecule type" value="Genomic_DNA"/>
</dbReference>
<proteinExistence type="predicted"/>